<dbReference type="PANTHER" id="PTHR44329:SF214">
    <property type="entry name" value="PROTEIN KINASE DOMAIN-CONTAINING PROTEIN"/>
    <property type="match status" value="1"/>
</dbReference>
<accession>A0A067M7D9</accession>
<dbReference type="HOGENOM" id="CLU_000288_7_18_1"/>
<organism evidence="2 3">
    <name type="scientific">Botryobasidium botryosum (strain FD-172 SS1)</name>
    <dbReference type="NCBI Taxonomy" id="930990"/>
    <lineage>
        <taxon>Eukaryota</taxon>
        <taxon>Fungi</taxon>
        <taxon>Dikarya</taxon>
        <taxon>Basidiomycota</taxon>
        <taxon>Agaricomycotina</taxon>
        <taxon>Agaricomycetes</taxon>
        <taxon>Cantharellales</taxon>
        <taxon>Botryobasidiaceae</taxon>
        <taxon>Botryobasidium</taxon>
    </lineage>
</organism>
<evidence type="ECO:0000259" key="1">
    <source>
        <dbReference type="PROSITE" id="PS50011"/>
    </source>
</evidence>
<dbReference type="InterPro" id="IPR011009">
    <property type="entry name" value="Kinase-like_dom_sf"/>
</dbReference>
<dbReference type="Proteomes" id="UP000027195">
    <property type="component" value="Unassembled WGS sequence"/>
</dbReference>
<dbReference type="GO" id="GO:0004674">
    <property type="term" value="F:protein serine/threonine kinase activity"/>
    <property type="evidence" value="ECO:0007669"/>
    <property type="project" value="TreeGrafter"/>
</dbReference>
<name>A0A067M7D9_BOTB1</name>
<dbReference type="PROSITE" id="PS00108">
    <property type="entry name" value="PROTEIN_KINASE_ST"/>
    <property type="match status" value="1"/>
</dbReference>
<feature type="domain" description="Protein kinase" evidence="1">
    <location>
        <begin position="1"/>
        <end position="225"/>
    </location>
</feature>
<dbReference type="InParanoid" id="A0A067M7D9"/>
<dbReference type="Gene3D" id="1.10.510.10">
    <property type="entry name" value="Transferase(Phosphotransferase) domain 1"/>
    <property type="match status" value="1"/>
</dbReference>
<dbReference type="InterPro" id="IPR008271">
    <property type="entry name" value="Ser/Thr_kinase_AS"/>
</dbReference>
<dbReference type="PANTHER" id="PTHR44329">
    <property type="entry name" value="SERINE/THREONINE-PROTEIN KINASE TNNI3K-RELATED"/>
    <property type="match status" value="1"/>
</dbReference>
<sequence length="240" mass="26931">RIKLEIKAWKGLQHPNILPFIGSVTLKWITYLVSPWMENGDALSYVRSHPDVDHVSLIAQIAEGLKYLHTHDPIVVHGDLKANNVFISDAGEARIGDFGLSQKLMEDASRIIGTSFYAAGTFRWQAPELLIDEQARRSIFSDIFAFGRTIVELFTQDVPFSNLSDGLLLISTLEGKLPLRPAQEEVIRRGLDDRMWRIVERCSELKPAARLTASAAVELLQHYQAPEPAAEIFERTPAEA</sequence>
<dbReference type="GO" id="GO:0005524">
    <property type="term" value="F:ATP binding"/>
    <property type="evidence" value="ECO:0007669"/>
    <property type="project" value="InterPro"/>
</dbReference>
<gene>
    <name evidence="2" type="ORF">BOTBODRAFT_113994</name>
</gene>
<dbReference type="STRING" id="930990.A0A067M7D9"/>
<protein>
    <recommendedName>
        <fullName evidence="1">Protein kinase domain-containing protein</fullName>
    </recommendedName>
</protein>
<dbReference type="SUPFAM" id="SSF56112">
    <property type="entry name" value="Protein kinase-like (PK-like)"/>
    <property type="match status" value="1"/>
</dbReference>
<dbReference type="AlphaFoldDB" id="A0A067M7D9"/>
<dbReference type="PROSITE" id="PS50011">
    <property type="entry name" value="PROTEIN_KINASE_DOM"/>
    <property type="match status" value="1"/>
</dbReference>
<reference evidence="3" key="1">
    <citation type="journal article" date="2014" name="Proc. Natl. Acad. Sci. U.S.A.">
        <title>Extensive sampling of basidiomycete genomes demonstrates inadequacy of the white-rot/brown-rot paradigm for wood decay fungi.</title>
        <authorList>
            <person name="Riley R."/>
            <person name="Salamov A.A."/>
            <person name="Brown D.W."/>
            <person name="Nagy L.G."/>
            <person name="Floudas D."/>
            <person name="Held B.W."/>
            <person name="Levasseur A."/>
            <person name="Lombard V."/>
            <person name="Morin E."/>
            <person name="Otillar R."/>
            <person name="Lindquist E.A."/>
            <person name="Sun H."/>
            <person name="LaButti K.M."/>
            <person name="Schmutz J."/>
            <person name="Jabbour D."/>
            <person name="Luo H."/>
            <person name="Baker S.E."/>
            <person name="Pisabarro A.G."/>
            <person name="Walton J.D."/>
            <person name="Blanchette R.A."/>
            <person name="Henrissat B."/>
            <person name="Martin F."/>
            <person name="Cullen D."/>
            <person name="Hibbett D.S."/>
            <person name="Grigoriev I.V."/>
        </authorList>
    </citation>
    <scope>NUCLEOTIDE SEQUENCE [LARGE SCALE GENOMIC DNA]</scope>
    <source>
        <strain evidence="3">FD-172 SS1</strain>
    </source>
</reference>
<keyword evidence="3" id="KW-1185">Reference proteome</keyword>
<dbReference type="InterPro" id="IPR000719">
    <property type="entry name" value="Prot_kinase_dom"/>
</dbReference>
<dbReference type="OrthoDB" id="5966500at2759"/>
<evidence type="ECO:0000313" key="3">
    <source>
        <dbReference type="Proteomes" id="UP000027195"/>
    </source>
</evidence>
<dbReference type="InterPro" id="IPR051681">
    <property type="entry name" value="Ser/Thr_Kinases-Pseudokinases"/>
</dbReference>
<feature type="non-terminal residue" evidence="2">
    <location>
        <position position="1"/>
    </location>
</feature>
<dbReference type="Pfam" id="PF00069">
    <property type="entry name" value="Pkinase"/>
    <property type="match status" value="1"/>
</dbReference>
<dbReference type="SMART" id="SM00220">
    <property type="entry name" value="S_TKc"/>
    <property type="match status" value="1"/>
</dbReference>
<evidence type="ECO:0000313" key="2">
    <source>
        <dbReference type="EMBL" id="KDQ11693.1"/>
    </source>
</evidence>
<dbReference type="EMBL" id="KL198056">
    <property type="protein sequence ID" value="KDQ11693.1"/>
    <property type="molecule type" value="Genomic_DNA"/>
</dbReference>
<proteinExistence type="predicted"/>
<dbReference type="PIRSF" id="PIRSF000654">
    <property type="entry name" value="Integrin-linked_kinase"/>
    <property type="match status" value="1"/>
</dbReference>